<feature type="domain" description="DRBM" evidence="5">
    <location>
        <begin position="87"/>
        <end position="155"/>
    </location>
</feature>
<reference evidence="6 7" key="1">
    <citation type="journal article" date="2021" name="Hortic Res">
        <title>Chromosome-scale assembly of the Dendrobium chrysotoxum genome enhances the understanding of orchid evolution.</title>
        <authorList>
            <person name="Zhang Y."/>
            <person name="Zhang G.Q."/>
            <person name="Zhang D."/>
            <person name="Liu X.D."/>
            <person name="Xu X.Y."/>
            <person name="Sun W.H."/>
            <person name="Yu X."/>
            <person name="Zhu X."/>
            <person name="Wang Z.W."/>
            <person name="Zhao X."/>
            <person name="Zhong W.Y."/>
            <person name="Chen H."/>
            <person name="Yin W.L."/>
            <person name="Huang T."/>
            <person name="Niu S.C."/>
            <person name="Liu Z.J."/>
        </authorList>
    </citation>
    <scope>NUCLEOTIDE SEQUENCE [LARGE SCALE GENOMIC DNA]</scope>
    <source>
        <strain evidence="6">Lindl</strain>
    </source>
</reference>
<evidence type="ECO:0000256" key="1">
    <source>
        <dbReference type="ARBA" id="ARBA00022737"/>
    </source>
</evidence>
<dbReference type="FunFam" id="3.30.160.20:FF:000036">
    <property type="entry name" value="Double-stranded RNA-binding protein 2"/>
    <property type="match status" value="2"/>
</dbReference>
<dbReference type="InterPro" id="IPR044451">
    <property type="entry name" value="AtDRB-like_DSRM_2"/>
</dbReference>
<dbReference type="Gene3D" id="3.30.160.20">
    <property type="match status" value="2"/>
</dbReference>
<dbReference type="Proteomes" id="UP000775213">
    <property type="component" value="Unassembled WGS sequence"/>
</dbReference>
<feature type="domain" description="DRBM" evidence="5">
    <location>
        <begin position="1"/>
        <end position="70"/>
    </location>
</feature>
<dbReference type="AlphaFoldDB" id="A0AAV7G6X1"/>
<evidence type="ECO:0000256" key="2">
    <source>
        <dbReference type="ARBA" id="ARBA00022884"/>
    </source>
</evidence>
<dbReference type="SMART" id="SM00358">
    <property type="entry name" value="DSRM"/>
    <property type="match status" value="2"/>
</dbReference>
<sequence length="435" mass="46921">MYKNQLQELAQRSCFNLPSYTCIREGPDHAPRFKATVNFNGEVFESPTFCSTLRQAEHAAAEVALAALSHGGPSHSLAARILDETGVYKNLLQEISRRVGAPLPSYTTIRSGLGHQPVFTCNVELAGITFTGGPAKNKKQAEKNAAMAAWHLLKKLAKEAASSSSEPDNNDEQDQITIARALLNYHLKEKMVMANNPHATPFPKKFAQQAERKPTYVQQAPLTGSKILPLLQPKSISRTDGATFLSPTTMLPENKPRPQKFPAAGALRYVPVRNYGVPFHAVAQPVTIRTAVPVFSAPPLPPPQGHHLPVSPAPPFEKASPVRVRPVVPVFASPPSNVAVSDAAPVQIKEPESAVMASSESPPPTTVQTKEFAHTAALQEVSQGISPAVVKETNDNAVALPGQVKELSLDIMSCPQSVVLKDAHTLLNELKELEI</sequence>
<dbReference type="Pfam" id="PF00035">
    <property type="entry name" value="dsrm"/>
    <property type="match status" value="2"/>
</dbReference>
<dbReference type="PANTHER" id="PTHR46031:SF26">
    <property type="entry name" value="DOUBLE-STRANDED RNA-BINDING PROTEIN 2"/>
    <property type="match status" value="1"/>
</dbReference>
<comment type="function">
    <text evidence="3">Binds double-stranded RNA.</text>
</comment>
<dbReference type="PROSITE" id="PS50137">
    <property type="entry name" value="DS_RBD"/>
    <property type="match status" value="2"/>
</dbReference>
<proteinExistence type="predicted"/>
<evidence type="ECO:0000313" key="7">
    <source>
        <dbReference type="Proteomes" id="UP000775213"/>
    </source>
</evidence>
<dbReference type="SUPFAM" id="SSF54768">
    <property type="entry name" value="dsRNA-binding domain-like"/>
    <property type="match status" value="2"/>
</dbReference>
<evidence type="ECO:0000313" key="6">
    <source>
        <dbReference type="EMBL" id="KAH0451947.1"/>
    </source>
</evidence>
<dbReference type="GO" id="GO:0003725">
    <property type="term" value="F:double-stranded RNA binding"/>
    <property type="evidence" value="ECO:0007669"/>
    <property type="project" value="InterPro"/>
</dbReference>
<dbReference type="InterPro" id="IPR044450">
    <property type="entry name" value="AtDRB-like_DSRM_1"/>
</dbReference>
<dbReference type="InterPro" id="IPR014720">
    <property type="entry name" value="dsRBD_dom"/>
</dbReference>
<comment type="caution">
    <text evidence="6">The sequence shown here is derived from an EMBL/GenBank/DDBJ whole genome shotgun (WGS) entry which is preliminary data.</text>
</comment>
<name>A0AAV7G6X1_DENCH</name>
<dbReference type="CDD" id="cd19907">
    <property type="entry name" value="DSRM_AtDRB-like_rpt1"/>
    <property type="match status" value="1"/>
</dbReference>
<dbReference type="PANTHER" id="PTHR46031">
    <property type="match status" value="1"/>
</dbReference>
<evidence type="ECO:0000256" key="3">
    <source>
        <dbReference type="ARBA" id="ARBA00037597"/>
    </source>
</evidence>
<keyword evidence="7" id="KW-1185">Reference proteome</keyword>
<evidence type="ECO:0000259" key="5">
    <source>
        <dbReference type="PROSITE" id="PS50137"/>
    </source>
</evidence>
<accession>A0AAV7G6X1</accession>
<dbReference type="EMBL" id="JAGFBR010000017">
    <property type="protein sequence ID" value="KAH0451947.1"/>
    <property type="molecule type" value="Genomic_DNA"/>
</dbReference>
<evidence type="ECO:0000256" key="4">
    <source>
        <dbReference type="PROSITE-ProRule" id="PRU00266"/>
    </source>
</evidence>
<dbReference type="CDD" id="cd19908">
    <property type="entry name" value="DSRM_AtDRB-like_rpt2"/>
    <property type="match status" value="1"/>
</dbReference>
<keyword evidence="2 4" id="KW-0694">RNA-binding</keyword>
<protein>
    <recommendedName>
        <fullName evidence="5">DRBM domain-containing protein</fullName>
    </recommendedName>
</protein>
<organism evidence="6 7">
    <name type="scientific">Dendrobium chrysotoxum</name>
    <name type="common">Orchid</name>
    <dbReference type="NCBI Taxonomy" id="161865"/>
    <lineage>
        <taxon>Eukaryota</taxon>
        <taxon>Viridiplantae</taxon>
        <taxon>Streptophyta</taxon>
        <taxon>Embryophyta</taxon>
        <taxon>Tracheophyta</taxon>
        <taxon>Spermatophyta</taxon>
        <taxon>Magnoliopsida</taxon>
        <taxon>Liliopsida</taxon>
        <taxon>Asparagales</taxon>
        <taxon>Orchidaceae</taxon>
        <taxon>Epidendroideae</taxon>
        <taxon>Malaxideae</taxon>
        <taxon>Dendrobiinae</taxon>
        <taxon>Dendrobium</taxon>
    </lineage>
</organism>
<gene>
    <name evidence="6" type="ORF">IEQ34_019246</name>
</gene>
<keyword evidence="1" id="KW-0677">Repeat</keyword>